<feature type="signal peptide" evidence="1">
    <location>
        <begin position="1"/>
        <end position="17"/>
    </location>
</feature>
<accession>A0A401FPY2</accession>
<keyword evidence="2" id="KW-0121">Carboxypeptidase</keyword>
<proteinExistence type="predicted"/>
<dbReference type="EMBL" id="BEXA01000009">
    <property type="protein sequence ID" value="GAY74338.1"/>
    <property type="molecule type" value="Genomic_DNA"/>
</dbReference>
<keyword evidence="3" id="KW-1185">Reference proteome</keyword>
<evidence type="ECO:0000313" key="2">
    <source>
        <dbReference type="EMBL" id="GAY74338.1"/>
    </source>
</evidence>
<dbReference type="EC" id="3.4.16.4" evidence="2"/>
<dbReference type="AlphaFoldDB" id="A0A401FPY2"/>
<keyword evidence="2" id="KW-0645">Protease</keyword>
<feature type="chain" id="PRO_5019297261" evidence="1">
    <location>
        <begin position="18"/>
        <end position="272"/>
    </location>
</feature>
<evidence type="ECO:0000313" key="3">
    <source>
        <dbReference type="Proteomes" id="UP000286974"/>
    </source>
</evidence>
<dbReference type="GO" id="GO:0009002">
    <property type="term" value="F:serine-type D-Ala-D-Ala carboxypeptidase activity"/>
    <property type="evidence" value="ECO:0007669"/>
    <property type="project" value="UniProtKB-EC"/>
</dbReference>
<comment type="caution">
    <text evidence="2">The sequence shown here is derived from an EMBL/GenBank/DDBJ whole genome shotgun (WGS) entry which is preliminary data.</text>
</comment>
<organism evidence="2 3">
    <name type="scientific">Lentilactobacillus kosonis</name>
    <dbReference type="NCBI Taxonomy" id="2810561"/>
    <lineage>
        <taxon>Bacteria</taxon>
        <taxon>Bacillati</taxon>
        <taxon>Bacillota</taxon>
        <taxon>Bacilli</taxon>
        <taxon>Lactobacillales</taxon>
        <taxon>Lactobacillaceae</taxon>
        <taxon>Lentilactobacillus</taxon>
    </lineage>
</organism>
<protein>
    <submittedName>
        <fullName evidence="2">D-alanyl-D-alanine carboxypeptidase</fullName>
        <ecNumber evidence="2">3.4.16.4</ecNumber>
    </submittedName>
</protein>
<sequence length="272" mass="30657">MVSAMALVFLGSKSASASKLPSNYSFDVMKAQDGSIPYMVKPTVKSGYIWNYSHTKRIHNIKNYPSSNWYVNYASIKKYGNKSSVYYRVVSNSGKVKGLIWSGYLTRILALEPDSFNSEASFDNYMQTNRSQRLSREIMKLFPNSKLSLDLTKATQGVNPNHPFKTNKYTDVINIGDLQPTGSTDELNNIGWKLSQTSGDPITPRINYVKQVLEDNGYTAQKRNSMSDYYLGLYITDNAQIGTEKDFPFPYPTIQSDDGMTLSAQLFLAKLK</sequence>
<dbReference type="Proteomes" id="UP000286974">
    <property type="component" value="Unassembled WGS sequence"/>
</dbReference>
<reference evidence="2 3" key="1">
    <citation type="submission" date="2017-11" db="EMBL/GenBank/DDBJ databases">
        <title>Draft Genome Sequence of Lactobacillus curieae NBRC 111893 isolated from Koso, a Japanese sugar-Vegetable Fermented Beverage.</title>
        <authorList>
            <person name="Chiou T.Y."/>
            <person name="Oshima K."/>
            <person name="Suda W."/>
            <person name="Hattori M."/>
            <person name="Takahashi T."/>
        </authorList>
    </citation>
    <scope>NUCLEOTIDE SEQUENCE [LARGE SCALE GENOMIC DNA]</scope>
    <source>
        <strain evidence="2 3">NBRC111893</strain>
    </source>
</reference>
<keyword evidence="2" id="KW-0378">Hydrolase</keyword>
<name>A0A401FPY2_9LACO</name>
<evidence type="ECO:0000256" key="1">
    <source>
        <dbReference type="SAM" id="SignalP"/>
    </source>
</evidence>
<keyword evidence="1" id="KW-0732">Signal</keyword>
<gene>
    <name evidence="2" type="ORF">NBRC111893_2484</name>
</gene>